<dbReference type="SMART" id="SM00612">
    <property type="entry name" value="Kelch"/>
    <property type="match status" value="4"/>
</dbReference>
<dbReference type="InterPro" id="IPR030400">
    <property type="entry name" value="Sedolisin_dom"/>
</dbReference>
<dbReference type="STRING" id="310782.SAMN05216499_109167"/>
<sequence length="1379" mass="140113">MRISTRTRPPLRRTIFAGLAVASATALAVLGVQVPAGAAAPAAASPAAATDGHPLLEPSCTTPGKDEFTCYALRRADIKPVKGITPAAVTPNGWGAPDLQSAYNLPTDGGAGQTVAIVDAFDDPNAEADLAIYRQQYGLPACTTANGCFSKVDQRGGSSYPSPDPGWAGEISLDLDMVSAVAPYAHILLVEADDNGFENLGSSVDEAVALGAKFVSNSYGSDYRGGNGEDPSETTAFDAYFNHPGVAVTVSTGDYAYGVGYPAASQYVTAVGGTTLTRDPGTARGWTESAWSDAGSGCSLYEPKPAFQKDTGCANRALADVSAVAEGVAVYQTYGAGGWSVYGGTSVSSPIIASVYADSGTPVAGSYPNSYPYAASSGVNDITTGSNGSCSPAYLCTGGAGYDGPTGLGTPSGLAAFRSGPHGELTGTVTDSATGKPISGATISAGANVAHTDAAGSYELSVPVGTYDVTVDAFGYATTTDRAVAVADGSTLTRDYTLTSVPSRTVSGKVTDGSGHGWPLYAKITADGVPGSVWTDPATGSYSLSLPQGHDYTLHVAANDPGYQTVTKTVTVGDSAASLNLSVPVDTWAGTARGYTQHLAGTTETFDSTDAAPQGWSVVNAEGTTGGWEFDDPGSRGNKTGGDGAFAVADSDHFGGAASQDTQLVSPVYDFTGKNAPELAFNTEYASIGGQTAEVDATSDGGATWTKVWATASGITGPARFEVPLTDFAGKAAVQVRFHFTSHFGWWWSVDNVFVGNRELSTVPGALVVGTVSDANTSDGVVGATVTSQDDTTQSATTVATPDDPGLGDGFYSLFSSTFGSHAFNAAKSHYTTTAKTVKVGADSAVEADFTLKAGRLKVTPGTVDATVGWGAKATRQLTVKNTGGAPATIKLSERSGGFQVQEQGAPLRTVKGTFSPLSSKAHPSGSTSPPSAGPSDDAWQTAPDVPNAVMDNAVGTYDGKVYSAFGYTGSADSKDLYVLDPSAGSWTKLAPAADTREAAAHGFIDGKFYAVGGWGASGSPDPKLEVYDPAGDTWSTGAPAPKPYAGAGSAVLDGKLYMIGGCGASACGTTDASAYDPATDSWTAIAPYPQPISWQSCAAIDGQLYCAGGFSGDSEVAHAYVYDPAGDSWSPVADLPAPQWASSSASANGLLLLSSGISQNALTNRGYAFDPASGTWSALPNANVPTYRGGGAAGFYKVGGGDAPGSPIAAVELLPGYDQEGSADVSWLSEGTQELTLQPGASSTVAVTLDASVPEITQPGDFTAQITAGSDTPYPVSAIPVALHVNPPKTWGKTNGTVYGVTATGGTAPLAGATVQVDSWASTYTLTTAADGTYALWLDTRNNPLTVIVAKDGYQPTVATVKIKKGVAVVTDFTLKRK</sequence>
<gene>
    <name evidence="4" type="ORF">SAMN05216499_109167</name>
</gene>
<dbReference type="Gene3D" id="2.60.120.200">
    <property type="match status" value="1"/>
</dbReference>
<dbReference type="Proteomes" id="UP000184111">
    <property type="component" value="Unassembled WGS sequence"/>
</dbReference>
<keyword evidence="2" id="KW-0732">Signal</keyword>
<dbReference type="GO" id="GO:0006508">
    <property type="term" value="P:proteolysis"/>
    <property type="evidence" value="ECO:0007669"/>
    <property type="project" value="InterPro"/>
</dbReference>
<feature type="chain" id="PRO_5039112343" evidence="2">
    <location>
        <begin position="29"/>
        <end position="1379"/>
    </location>
</feature>
<dbReference type="Gene3D" id="2.60.40.1120">
    <property type="entry name" value="Carboxypeptidase-like, regulatory domain"/>
    <property type="match status" value="4"/>
</dbReference>
<evidence type="ECO:0000313" key="5">
    <source>
        <dbReference type="Proteomes" id="UP000184111"/>
    </source>
</evidence>
<dbReference type="Pfam" id="PF24681">
    <property type="entry name" value="Kelch_KLHDC2_KLHL20_DRC7"/>
    <property type="match status" value="1"/>
</dbReference>
<evidence type="ECO:0000256" key="2">
    <source>
        <dbReference type="SAM" id="SignalP"/>
    </source>
</evidence>
<feature type="compositionally biased region" description="Low complexity" evidence="1">
    <location>
        <begin position="924"/>
        <end position="939"/>
    </location>
</feature>
<feature type="signal peptide" evidence="2">
    <location>
        <begin position="1"/>
        <end position="28"/>
    </location>
</feature>
<dbReference type="CDD" id="cd04056">
    <property type="entry name" value="Peptidases_S53"/>
    <property type="match status" value="1"/>
</dbReference>
<dbReference type="NCBIfam" id="NF038128">
    <property type="entry name" value="choice_anch_J"/>
    <property type="match status" value="1"/>
</dbReference>
<dbReference type="InterPro" id="IPR011043">
    <property type="entry name" value="Gal_Oxase/kelch_b-propeller"/>
</dbReference>
<proteinExistence type="predicted"/>
<evidence type="ECO:0000256" key="1">
    <source>
        <dbReference type="SAM" id="MobiDB-lite"/>
    </source>
</evidence>
<dbReference type="SUPFAM" id="SSF52743">
    <property type="entry name" value="Subtilisin-like"/>
    <property type="match status" value="1"/>
</dbReference>
<dbReference type="SUPFAM" id="SSF50965">
    <property type="entry name" value="Galactose oxidase, central domain"/>
    <property type="match status" value="1"/>
</dbReference>
<dbReference type="GO" id="GO:0004252">
    <property type="term" value="F:serine-type endopeptidase activity"/>
    <property type="evidence" value="ECO:0007669"/>
    <property type="project" value="InterPro"/>
</dbReference>
<dbReference type="PANTHER" id="PTHR45632">
    <property type="entry name" value="LD33804P"/>
    <property type="match status" value="1"/>
</dbReference>
<feature type="domain" description="Peptidase S53" evidence="3">
    <location>
        <begin position="90"/>
        <end position="423"/>
    </location>
</feature>
<feature type="region of interest" description="Disordered" evidence="1">
    <location>
        <begin position="911"/>
        <end position="945"/>
    </location>
</feature>
<protein>
    <submittedName>
        <fullName evidence="4">Kelch motif-containing protein</fullName>
    </submittedName>
</protein>
<dbReference type="Gene3D" id="3.40.50.200">
    <property type="entry name" value="Peptidase S8/S53 domain"/>
    <property type="match status" value="1"/>
</dbReference>
<dbReference type="PROSITE" id="PS51695">
    <property type="entry name" value="SEDOLISIN"/>
    <property type="match status" value="1"/>
</dbReference>
<reference evidence="4 5" key="1">
    <citation type="submission" date="2016-11" db="EMBL/GenBank/DDBJ databases">
        <authorList>
            <person name="Jaros S."/>
            <person name="Januszkiewicz K."/>
            <person name="Wedrychowicz H."/>
        </authorList>
    </citation>
    <scope>NUCLEOTIDE SEQUENCE [LARGE SCALE GENOMIC DNA]</scope>
    <source>
        <strain evidence="4 5">CGMCC 4.2025</strain>
    </source>
</reference>
<name>A0A1M7H5G4_9ACTN</name>
<dbReference type="InterPro" id="IPR036852">
    <property type="entry name" value="Peptidase_S8/S53_dom_sf"/>
</dbReference>
<dbReference type="InterPro" id="IPR015915">
    <property type="entry name" value="Kelch-typ_b-propeller"/>
</dbReference>
<accession>A0A1M7H5G4</accession>
<dbReference type="InterPro" id="IPR008969">
    <property type="entry name" value="CarboxyPept-like_regulatory"/>
</dbReference>
<dbReference type="EMBL" id="FRBI01000009">
    <property type="protein sequence ID" value="SHM23795.1"/>
    <property type="molecule type" value="Genomic_DNA"/>
</dbReference>
<dbReference type="Pfam" id="PF13620">
    <property type="entry name" value="CarboxypepD_reg"/>
    <property type="match status" value="1"/>
</dbReference>
<evidence type="ECO:0000259" key="3">
    <source>
        <dbReference type="PROSITE" id="PS51695"/>
    </source>
</evidence>
<dbReference type="SUPFAM" id="SSF49464">
    <property type="entry name" value="Carboxypeptidase regulatory domain-like"/>
    <property type="match status" value="4"/>
</dbReference>
<organism evidence="4 5">
    <name type="scientific">Actinacidiphila paucisporea</name>
    <dbReference type="NCBI Taxonomy" id="310782"/>
    <lineage>
        <taxon>Bacteria</taxon>
        <taxon>Bacillati</taxon>
        <taxon>Actinomycetota</taxon>
        <taxon>Actinomycetes</taxon>
        <taxon>Kitasatosporales</taxon>
        <taxon>Streptomycetaceae</taxon>
        <taxon>Actinacidiphila</taxon>
    </lineage>
</organism>
<dbReference type="InterPro" id="IPR006652">
    <property type="entry name" value="Kelch_1"/>
</dbReference>
<dbReference type="Gene3D" id="2.120.10.80">
    <property type="entry name" value="Kelch-type beta propeller"/>
    <property type="match status" value="1"/>
</dbReference>
<dbReference type="PANTHER" id="PTHR45632:SF5">
    <property type="entry name" value="KELCH-LIKE PROTEIN 22"/>
    <property type="match status" value="1"/>
</dbReference>
<keyword evidence="5" id="KW-1185">Reference proteome</keyword>
<evidence type="ECO:0000313" key="4">
    <source>
        <dbReference type="EMBL" id="SHM23795.1"/>
    </source>
</evidence>